<keyword evidence="2" id="KW-1185">Reference proteome</keyword>
<name>A0A5B7GPY5_PORTR</name>
<dbReference type="Proteomes" id="UP000324222">
    <property type="component" value="Unassembled WGS sequence"/>
</dbReference>
<evidence type="ECO:0000313" key="2">
    <source>
        <dbReference type="Proteomes" id="UP000324222"/>
    </source>
</evidence>
<comment type="caution">
    <text evidence="1">The sequence shown here is derived from an EMBL/GenBank/DDBJ whole genome shotgun (WGS) entry which is preliminary data.</text>
</comment>
<organism evidence="1 2">
    <name type="scientific">Portunus trituberculatus</name>
    <name type="common">Swimming crab</name>
    <name type="synonym">Neptunus trituberculatus</name>
    <dbReference type="NCBI Taxonomy" id="210409"/>
    <lineage>
        <taxon>Eukaryota</taxon>
        <taxon>Metazoa</taxon>
        <taxon>Ecdysozoa</taxon>
        <taxon>Arthropoda</taxon>
        <taxon>Crustacea</taxon>
        <taxon>Multicrustacea</taxon>
        <taxon>Malacostraca</taxon>
        <taxon>Eumalacostraca</taxon>
        <taxon>Eucarida</taxon>
        <taxon>Decapoda</taxon>
        <taxon>Pleocyemata</taxon>
        <taxon>Brachyura</taxon>
        <taxon>Eubrachyura</taxon>
        <taxon>Portunoidea</taxon>
        <taxon>Portunidae</taxon>
        <taxon>Portuninae</taxon>
        <taxon>Portunus</taxon>
    </lineage>
</organism>
<accession>A0A5B7GPY5</accession>
<dbReference type="EMBL" id="VSRR010018007">
    <property type="protein sequence ID" value="MPC60892.1"/>
    <property type="molecule type" value="Genomic_DNA"/>
</dbReference>
<evidence type="ECO:0000313" key="1">
    <source>
        <dbReference type="EMBL" id="MPC60892.1"/>
    </source>
</evidence>
<gene>
    <name evidence="1" type="ORF">E2C01_054952</name>
</gene>
<sequence length="52" mass="6034">MLPYPLYCASPIKIPFLYLVLFLQIPSQDPPKVEVPLAFYLCQFGEPEEVLY</sequence>
<reference evidence="1 2" key="1">
    <citation type="submission" date="2019-05" db="EMBL/GenBank/DDBJ databases">
        <title>Another draft genome of Portunus trituberculatus and its Hox gene families provides insights of decapod evolution.</title>
        <authorList>
            <person name="Jeong J.-H."/>
            <person name="Song I."/>
            <person name="Kim S."/>
            <person name="Choi T."/>
            <person name="Kim D."/>
            <person name="Ryu S."/>
            <person name="Kim W."/>
        </authorList>
    </citation>
    <scope>NUCLEOTIDE SEQUENCE [LARGE SCALE GENOMIC DNA]</scope>
    <source>
        <tissue evidence="1">Muscle</tissue>
    </source>
</reference>
<protein>
    <submittedName>
        <fullName evidence="1">Uncharacterized protein</fullName>
    </submittedName>
</protein>
<dbReference type="AlphaFoldDB" id="A0A5B7GPY5"/>
<proteinExistence type="predicted"/>